<dbReference type="Proteomes" id="UP000238164">
    <property type="component" value="Chromosome 1"/>
</dbReference>
<dbReference type="InterPro" id="IPR003959">
    <property type="entry name" value="ATPase_AAA_core"/>
</dbReference>
<dbReference type="EMBL" id="LT985188">
    <property type="protein sequence ID" value="SPD85841.1"/>
    <property type="molecule type" value="Genomic_DNA"/>
</dbReference>
<dbReference type="Gene3D" id="3.40.50.300">
    <property type="entry name" value="P-loop containing nucleotide triphosphate hydrolases"/>
    <property type="match status" value="2"/>
</dbReference>
<evidence type="ECO:0000313" key="2">
    <source>
        <dbReference type="EMBL" id="SPD85841.1"/>
    </source>
</evidence>
<dbReference type="OrthoDB" id="3237462at2"/>
<accession>A0A2N9JCJ6</accession>
<dbReference type="SUPFAM" id="SSF52540">
    <property type="entry name" value="P-loop containing nucleoside triphosphate hydrolases"/>
    <property type="match status" value="1"/>
</dbReference>
<name>A0A2N9JCJ6_9ACTN</name>
<dbReference type="InterPro" id="IPR027417">
    <property type="entry name" value="P-loop_NTPase"/>
</dbReference>
<evidence type="ECO:0000313" key="3">
    <source>
        <dbReference type="Proteomes" id="UP000238164"/>
    </source>
</evidence>
<organism evidence="2 3">
    <name type="scientific">Micropruina glycogenica</name>
    <dbReference type="NCBI Taxonomy" id="75385"/>
    <lineage>
        <taxon>Bacteria</taxon>
        <taxon>Bacillati</taxon>
        <taxon>Actinomycetota</taxon>
        <taxon>Actinomycetes</taxon>
        <taxon>Propionibacteriales</taxon>
        <taxon>Nocardioidaceae</taxon>
        <taxon>Micropruina</taxon>
    </lineage>
</organism>
<dbReference type="Pfam" id="PF13304">
    <property type="entry name" value="AAA_21"/>
    <property type="match status" value="1"/>
</dbReference>
<dbReference type="GO" id="GO:0016887">
    <property type="term" value="F:ATP hydrolysis activity"/>
    <property type="evidence" value="ECO:0007669"/>
    <property type="project" value="InterPro"/>
</dbReference>
<dbReference type="InterPro" id="IPR051396">
    <property type="entry name" value="Bact_Antivir_Def_Nuclease"/>
</dbReference>
<dbReference type="AlphaFoldDB" id="A0A2N9JCJ6"/>
<dbReference type="PANTHER" id="PTHR43581:SF4">
    <property type="entry name" value="ATP_GTP PHOSPHATASE"/>
    <property type="match status" value="1"/>
</dbReference>
<evidence type="ECO:0000259" key="1">
    <source>
        <dbReference type="Pfam" id="PF13304"/>
    </source>
</evidence>
<keyword evidence="3" id="KW-1185">Reference proteome</keyword>
<sequence>MLKSLRVRNYRTFSSYSISFRRGAYLMGPNNAGKSSLLTALRLSQTLLRHAWSRRSSQVREHRDATYQCYPATLRDYPALAESVRHEFGSEETTVELTWDNGSQLIVVWPDGDADEEPFFYLRRGDGYPVTSPTQARTCFPRLGIIAPLSPVDHSEALRDEQYVRSSVESRVASRHFRNQLYQVARQGDWPDFVEWSAPWISGMELERPTLRYDEGAYLDVFYHEAGSRVPKELIWAGDGVQVWLQVLYHVYRSRDCATLVLDEPEVFLHPDLQRRLVALLDQSGKQVIMATHSAEIAAEVDAALVALVDKSTTSARRASSDAQLETLSQAIGSGFNLRLAKALRASNVVFVEGQDIRILRILAQKLGLERVATEDGMAIIPLGGFSSWDHVPAFAWLTKELLPGAVTISVILDRDYHSENQVARLVSTLEASGVNVHVWEKKELESYLLSPEVISRVSGASVPAVEVLLDECAENQRYHAAAQFAAEHRRDAPSAEDLATVIERAQKDFDERWKIQSFRWYRVNAKELLSTLNGLLATRKLRTVSSRKLALEHRAEDIPREMASLLAELDCR</sequence>
<protein>
    <recommendedName>
        <fullName evidence="1">ATPase AAA-type core domain-containing protein</fullName>
    </recommendedName>
</protein>
<feature type="domain" description="ATPase AAA-type core" evidence="1">
    <location>
        <begin position="174"/>
        <end position="297"/>
    </location>
</feature>
<dbReference type="PANTHER" id="PTHR43581">
    <property type="entry name" value="ATP/GTP PHOSPHATASE"/>
    <property type="match status" value="1"/>
</dbReference>
<gene>
    <name evidence="2" type="ORF">MPLG2_0805</name>
</gene>
<proteinExistence type="predicted"/>
<dbReference type="RefSeq" id="WP_105184981.1">
    <property type="nucleotide sequence ID" value="NZ_BAAAGO010000041.1"/>
</dbReference>
<dbReference type="GO" id="GO:0005524">
    <property type="term" value="F:ATP binding"/>
    <property type="evidence" value="ECO:0007669"/>
    <property type="project" value="InterPro"/>
</dbReference>
<dbReference type="CDD" id="cd00267">
    <property type="entry name" value="ABC_ATPase"/>
    <property type="match status" value="1"/>
</dbReference>
<reference evidence="2 3" key="1">
    <citation type="submission" date="2018-02" db="EMBL/GenBank/DDBJ databases">
        <authorList>
            <person name="Cohen D.B."/>
            <person name="Kent A.D."/>
        </authorList>
    </citation>
    <scope>NUCLEOTIDE SEQUENCE [LARGE SCALE GENOMIC DNA]</scope>
    <source>
        <strain evidence="2">1</strain>
    </source>
</reference>
<dbReference type="KEGG" id="mgg:MPLG2_0805"/>